<dbReference type="Proteomes" id="UP001589627">
    <property type="component" value="Unassembled WGS sequence"/>
</dbReference>
<name>A0ABV5YTI2_9ACTN</name>
<keyword evidence="2" id="KW-0418">Kinase</keyword>
<keyword evidence="3" id="KW-1185">Reference proteome</keyword>
<dbReference type="GO" id="GO:0016301">
    <property type="term" value="F:kinase activity"/>
    <property type="evidence" value="ECO:0007669"/>
    <property type="project" value="UniProtKB-KW"/>
</dbReference>
<dbReference type="PANTHER" id="PTHR30605:SF0">
    <property type="entry name" value="ANHYDRO-N-ACETYLMURAMIC ACID KINASE"/>
    <property type="match status" value="1"/>
</dbReference>
<evidence type="ECO:0000256" key="1">
    <source>
        <dbReference type="SAM" id="MobiDB-lite"/>
    </source>
</evidence>
<gene>
    <name evidence="2" type="ORF">ACFFNX_34770</name>
</gene>
<accession>A0ABV5YTI2</accession>
<feature type="region of interest" description="Disordered" evidence="1">
    <location>
        <begin position="83"/>
        <end position="106"/>
    </location>
</feature>
<comment type="caution">
    <text evidence="2">The sequence shown here is derived from an EMBL/GenBank/DDBJ whole genome shotgun (WGS) entry which is preliminary data.</text>
</comment>
<organism evidence="2 3">
    <name type="scientific">Actinoallomurus acaciae</name>
    <dbReference type="NCBI Taxonomy" id="502577"/>
    <lineage>
        <taxon>Bacteria</taxon>
        <taxon>Bacillati</taxon>
        <taxon>Actinomycetota</taxon>
        <taxon>Actinomycetes</taxon>
        <taxon>Streptosporangiales</taxon>
        <taxon>Thermomonosporaceae</taxon>
        <taxon>Actinoallomurus</taxon>
    </lineage>
</organism>
<dbReference type="InterPro" id="IPR005338">
    <property type="entry name" value="Anhydro_N_Ac-Mur_kinase"/>
</dbReference>
<sequence length="106" mass="10578">PYGVAEVIASGGGTANPALLADLAAELDRRAGASLRTIDELGIPSGAKEAYAFAVLGWLTAHGLPGTVASCTGATGPRVLGSLVPGADGRLPTPEPTTPPRRLHVV</sequence>
<dbReference type="RefSeq" id="WP_378210161.1">
    <property type="nucleotide sequence ID" value="NZ_JBHLZP010000369.1"/>
</dbReference>
<dbReference type="Gene3D" id="3.30.420.40">
    <property type="match status" value="1"/>
</dbReference>
<evidence type="ECO:0000313" key="2">
    <source>
        <dbReference type="EMBL" id="MFB9837349.1"/>
    </source>
</evidence>
<dbReference type="EMBL" id="JBHLZP010000369">
    <property type="protein sequence ID" value="MFB9837349.1"/>
    <property type="molecule type" value="Genomic_DNA"/>
</dbReference>
<dbReference type="Pfam" id="PF03702">
    <property type="entry name" value="AnmK"/>
    <property type="match status" value="1"/>
</dbReference>
<dbReference type="PANTHER" id="PTHR30605">
    <property type="entry name" value="ANHYDRO-N-ACETYLMURAMIC ACID KINASE"/>
    <property type="match status" value="1"/>
</dbReference>
<reference evidence="2 3" key="1">
    <citation type="submission" date="2024-09" db="EMBL/GenBank/DDBJ databases">
        <authorList>
            <person name="Sun Q."/>
            <person name="Mori K."/>
        </authorList>
    </citation>
    <scope>NUCLEOTIDE SEQUENCE [LARGE SCALE GENOMIC DNA]</scope>
    <source>
        <strain evidence="2 3">TBRC 0563</strain>
    </source>
</reference>
<evidence type="ECO:0000313" key="3">
    <source>
        <dbReference type="Proteomes" id="UP001589627"/>
    </source>
</evidence>
<feature type="non-terminal residue" evidence="2">
    <location>
        <position position="1"/>
    </location>
</feature>
<protein>
    <submittedName>
        <fullName evidence="2">Anhydro-N-acetylmuramic acid kinase</fullName>
        <ecNumber evidence="2">2.7.1.170</ecNumber>
    </submittedName>
</protein>
<dbReference type="EC" id="2.7.1.170" evidence="2"/>
<keyword evidence="2" id="KW-0808">Transferase</keyword>
<proteinExistence type="predicted"/>